<evidence type="ECO:0000313" key="2">
    <source>
        <dbReference type="EMBL" id="KAK4749924.1"/>
    </source>
</evidence>
<dbReference type="PANTHER" id="PTHR47380">
    <property type="entry name" value="OS02G0533000 PROTEIN"/>
    <property type="match status" value="1"/>
</dbReference>
<keyword evidence="3" id="KW-1185">Reference proteome</keyword>
<evidence type="ECO:0000256" key="1">
    <source>
        <dbReference type="SAM" id="Phobius"/>
    </source>
</evidence>
<protein>
    <submittedName>
        <fullName evidence="2">Uncharacterized protein</fullName>
    </submittedName>
</protein>
<name>A0AAN7H2A8_9MYRT</name>
<dbReference type="PANTHER" id="PTHR47380:SF4">
    <property type="entry name" value="OS02G0533000 PROTEIN"/>
    <property type="match status" value="1"/>
</dbReference>
<keyword evidence="1" id="KW-1133">Transmembrane helix</keyword>
<dbReference type="GO" id="GO:0009941">
    <property type="term" value="C:chloroplast envelope"/>
    <property type="evidence" value="ECO:0007669"/>
    <property type="project" value="TreeGrafter"/>
</dbReference>
<comment type="caution">
    <text evidence="2">The sequence shown here is derived from an EMBL/GenBank/DDBJ whole genome shotgun (WGS) entry which is preliminary data.</text>
</comment>
<evidence type="ECO:0000313" key="3">
    <source>
        <dbReference type="Proteomes" id="UP001345219"/>
    </source>
</evidence>
<dbReference type="EMBL" id="JAXIOK010000018">
    <property type="protein sequence ID" value="KAK4749924.1"/>
    <property type="molecule type" value="Genomic_DNA"/>
</dbReference>
<accession>A0AAN7H2A8</accession>
<keyword evidence="1" id="KW-0812">Transmembrane</keyword>
<dbReference type="InterPro" id="IPR044200">
    <property type="entry name" value="At5g03900-like"/>
</dbReference>
<gene>
    <name evidence="2" type="ORF">SAY87_027373</name>
</gene>
<keyword evidence="1" id="KW-0472">Membrane</keyword>
<reference evidence="2 3" key="1">
    <citation type="journal article" date="2023" name="Hortic Res">
        <title>Pangenome of water caltrop reveals structural variations and asymmetric subgenome divergence after allopolyploidization.</title>
        <authorList>
            <person name="Zhang X."/>
            <person name="Chen Y."/>
            <person name="Wang L."/>
            <person name="Yuan Y."/>
            <person name="Fang M."/>
            <person name="Shi L."/>
            <person name="Lu R."/>
            <person name="Comes H.P."/>
            <person name="Ma Y."/>
            <person name="Chen Y."/>
            <person name="Huang G."/>
            <person name="Zhou Y."/>
            <person name="Zheng Z."/>
            <person name="Qiu Y."/>
        </authorList>
    </citation>
    <scope>NUCLEOTIDE SEQUENCE [LARGE SCALE GENOMIC DNA]</scope>
    <source>
        <tissue evidence="2">Roots</tissue>
    </source>
</reference>
<sequence length="85" mass="9468">MVYFSHCSKTGASERAMVIGLGGLNLFGVIILGAMLKDYSIMPSGFIKFVADIFPLLQKCVMWNNCRKHAWNKSIHSEAIGSFRL</sequence>
<feature type="transmembrane region" description="Helical" evidence="1">
    <location>
        <begin position="16"/>
        <end position="36"/>
    </location>
</feature>
<proteinExistence type="predicted"/>
<dbReference type="AlphaFoldDB" id="A0AAN7H2A8"/>
<organism evidence="2 3">
    <name type="scientific">Trapa incisa</name>
    <dbReference type="NCBI Taxonomy" id="236973"/>
    <lineage>
        <taxon>Eukaryota</taxon>
        <taxon>Viridiplantae</taxon>
        <taxon>Streptophyta</taxon>
        <taxon>Embryophyta</taxon>
        <taxon>Tracheophyta</taxon>
        <taxon>Spermatophyta</taxon>
        <taxon>Magnoliopsida</taxon>
        <taxon>eudicotyledons</taxon>
        <taxon>Gunneridae</taxon>
        <taxon>Pentapetalae</taxon>
        <taxon>rosids</taxon>
        <taxon>malvids</taxon>
        <taxon>Myrtales</taxon>
        <taxon>Lythraceae</taxon>
        <taxon>Trapa</taxon>
    </lineage>
</organism>
<dbReference type="Proteomes" id="UP001345219">
    <property type="component" value="Chromosome 21"/>
</dbReference>